<keyword evidence="2" id="KW-1185">Reference proteome</keyword>
<dbReference type="OrthoDB" id="3638660at2"/>
<protein>
    <submittedName>
        <fullName evidence="1">Uncharacterized protein</fullName>
    </submittedName>
</protein>
<proteinExistence type="predicted"/>
<dbReference type="RefSeq" id="WP_075975516.1">
    <property type="nucleotide sequence ID" value="NZ_MKQR01000016.1"/>
</dbReference>
<dbReference type="STRING" id="1193682.BJP25_19985"/>
<comment type="caution">
    <text evidence="1">The sequence shown here is derived from an EMBL/GenBank/DDBJ whole genome shotgun (WGS) entry which is preliminary data.</text>
</comment>
<accession>A0A1Q9LJZ8</accession>
<organism evidence="1 2">
    <name type="scientific">Actinokineospora bangkokensis</name>
    <dbReference type="NCBI Taxonomy" id="1193682"/>
    <lineage>
        <taxon>Bacteria</taxon>
        <taxon>Bacillati</taxon>
        <taxon>Actinomycetota</taxon>
        <taxon>Actinomycetes</taxon>
        <taxon>Pseudonocardiales</taxon>
        <taxon>Pseudonocardiaceae</taxon>
        <taxon>Actinokineospora</taxon>
    </lineage>
</organism>
<dbReference type="AlphaFoldDB" id="A0A1Q9LJZ8"/>
<evidence type="ECO:0000313" key="2">
    <source>
        <dbReference type="Proteomes" id="UP000186040"/>
    </source>
</evidence>
<sequence length="234" mass="24819">MTPGTSAADLLRGVAERAATGGAPSGAGRYHYVRTCGWYLRSVTRISRRGAAHGPSTSTVEPFEREQWIAPDGSGRLVVTSNGHPVRPSGEFGPGGLGARFLTGTDRAAVAEVVRDGDGTAGALRAITGVWLRQVVPPDLRRALLLALADLDGLEVVGETRDHLGRAGVAVAHHDRERRTRVVLVFHARHGWLLGREEIALPGARVSLPTPVSTSNTLVTLTGYTETTTEQPQA</sequence>
<dbReference type="EMBL" id="MKQR01000016">
    <property type="protein sequence ID" value="OLR92371.1"/>
    <property type="molecule type" value="Genomic_DNA"/>
</dbReference>
<name>A0A1Q9LJZ8_9PSEU</name>
<evidence type="ECO:0000313" key="1">
    <source>
        <dbReference type="EMBL" id="OLR92371.1"/>
    </source>
</evidence>
<dbReference type="Proteomes" id="UP000186040">
    <property type="component" value="Unassembled WGS sequence"/>
</dbReference>
<gene>
    <name evidence="1" type="ORF">BJP25_19985</name>
</gene>
<reference evidence="1 2" key="1">
    <citation type="submission" date="2016-10" db="EMBL/GenBank/DDBJ databases">
        <title>The Draft Genome Sequence of Actinokineospora bangkokensis 44EHWT reveals the biosynthetic pathway of antifungal compounds Thailandins with unusual extender unit butylmalonyl-CoA.</title>
        <authorList>
            <person name="Greule A."/>
            <person name="Intra B."/>
            <person name="Flemming S."/>
            <person name="Rommel M.G."/>
            <person name="Panbangred W."/>
            <person name="Bechthold A."/>
        </authorList>
    </citation>
    <scope>NUCLEOTIDE SEQUENCE [LARGE SCALE GENOMIC DNA]</scope>
    <source>
        <strain evidence="1 2">44EHW</strain>
    </source>
</reference>